<dbReference type="Proteomes" id="UP001595604">
    <property type="component" value="Unassembled WGS sequence"/>
</dbReference>
<evidence type="ECO:0000313" key="2">
    <source>
        <dbReference type="EMBL" id="MFC3173870.1"/>
    </source>
</evidence>
<keyword evidence="3" id="KW-1185">Reference proteome</keyword>
<dbReference type="RefSeq" id="WP_379509254.1">
    <property type="nucleotide sequence ID" value="NZ_JBHRTQ010000007.1"/>
</dbReference>
<feature type="region of interest" description="Disordered" evidence="1">
    <location>
        <begin position="1"/>
        <end position="59"/>
    </location>
</feature>
<sequence length="59" mass="6289">MATQPPPRPDQADPIDPSLPGELPPAITPDEMPDEPQGVPEVAPDFDQPDTGPSEVPEY</sequence>
<dbReference type="EMBL" id="JBHRTQ010000007">
    <property type="protein sequence ID" value="MFC3173870.1"/>
    <property type="molecule type" value="Genomic_DNA"/>
</dbReference>
<protein>
    <recommendedName>
        <fullName evidence="4">Stereocilin</fullName>
    </recommendedName>
</protein>
<organism evidence="2 3">
    <name type="scientific">Novosphingobium bradum</name>
    <dbReference type="NCBI Taxonomy" id="1737444"/>
    <lineage>
        <taxon>Bacteria</taxon>
        <taxon>Pseudomonadati</taxon>
        <taxon>Pseudomonadota</taxon>
        <taxon>Alphaproteobacteria</taxon>
        <taxon>Sphingomonadales</taxon>
        <taxon>Sphingomonadaceae</taxon>
        <taxon>Novosphingobium</taxon>
    </lineage>
</organism>
<evidence type="ECO:0000256" key="1">
    <source>
        <dbReference type="SAM" id="MobiDB-lite"/>
    </source>
</evidence>
<evidence type="ECO:0008006" key="4">
    <source>
        <dbReference type="Google" id="ProtNLM"/>
    </source>
</evidence>
<comment type="caution">
    <text evidence="2">The sequence shown here is derived from an EMBL/GenBank/DDBJ whole genome shotgun (WGS) entry which is preliminary data.</text>
</comment>
<evidence type="ECO:0000313" key="3">
    <source>
        <dbReference type="Proteomes" id="UP001595604"/>
    </source>
</evidence>
<accession>A0ABV7IMM1</accession>
<proteinExistence type="predicted"/>
<gene>
    <name evidence="2" type="ORF">ACFOD9_06360</name>
</gene>
<name>A0ABV7IMM1_9SPHN</name>
<reference evidence="3" key="1">
    <citation type="journal article" date="2019" name="Int. J. Syst. Evol. Microbiol.">
        <title>The Global Catalogue of Microorganisms (GCM) 10K type strain sequencing project: providing services to taxonomists for standard genome sequencing and annotation.</title>
        <authorList>
            <consortium name="The Broad Institute Genomics Platform"/>
            <consortium name="The Broad Institute Genome Sequencing Center for Infectious Disease"/>
            <person name="Wu L."/>
            <person name="Ma J."/>
        </authorList>
    </citation>
    <scope>NUCLEOTIDE SEQUENCE [LARGE SCALE GENOMIC DNA]</scope>
    <source>
        <strain evidence="3">KCTC 42984</strain>
    </source>
</reference>